<evidence type="ECO:0000256" key="7">
    <source>
        <dbReference type="SAM" id="Phobius"/>
    </source>
</evidence>
<keyword evidence="6 7" id="KW-0472">Membrane</keyword>
<evidence type="ECO:0000256" key="6">
    <source>
        <dbReference type="ARBA" id="ARBA00023136"/>
    </source>
</evidence>
<sequence>MHILVTYHLLVMLAHIEPYLFPIVTFIASALLVPKSAPLIAMFMFGNLLRVSGVTDRLAKSAGGVFIDVLTFLLGITVGAMIPAEVFLKPQTLAIVGLAILAFVFSTAGGLLAAKFVNLFLREKINPVIGAAGVAAIPMAARVAQKMG</sequence>
<feature type="transmembrane region" description="Helical" evidence="7">
    <location>
        <begin position="94"/>
        <end position="113"/>
    </location>
</feature>
<dbReference type="AlphaFoldDB" id="X1NQ04"/>
<evidence type="ECO:0000256" key="4">
    <source>
        <dbReference type="ARBA" id="ARBA00022967"/>
    </source>
</evidence>
<gene>
    <name evidence="8" type="ORF">S06H3_38126</name>
</gene>
<feature type="transmembrane region" description="Helical" evidence="7">
    <location>
        <begin position="20"/>
        <end position="49"/>
    </location>
</feature>
<evidence type="ECO:0000256" key="1">
    <source>
        <dbReference type="ARBA" id="ARBA00004651"/>
    </source>
</evidence>
<dbReference type="GO" id="GO:0005886">
    <property type="term" value="C:plasma membrane"/>
    <property type="evidence" value="ECO:0007669"/>
    <property type="project" value="UniProtKB-SubCell"/>
</dbReference>
<evidence type="ECO:0000256" key="2">
    <source>
        <dbReference type="ARBA" id="ARBA00022475"/>
    </source>
</evidence>
<comment type="subcellular location">
    <subcellularLocation>
        <location evidence="1">Cell membrane</location>
        <topology evidence="1">Multi-pass membrane protein</topology>
    </subcellularLocation>
</comment>
<dbReference type="PANTHER" id="PTHR35806:SF1">
    <property type="entry name" value="OXALOACETATE DECARBOXYLASE BETA CHAIN 2"/>
    <property type="match status" value="1"/>
</dbReference>
<keyword evidence="2" id="KW-1003">Cell membrane</keyword>
<dbReference type="Pfam" id="PF03977">
    <property type="entry name" value="OAD_beta"/>
    <property type="match status" value="1"/>
</dbReference>
<keyword evidence="4" id="KW-1278">Translocase</keyword>
<keyword evidence="5 7" id="KW-1133">Transmembrane helix</keyword>
<protein>
    <submittedName>
        <fullName evidence="8">Uncharacterized protein</fullName>
    </submittedName>
</protein>
<feature type="transmembrane region" description="Helical" evidence="7">
    <location>
        <begin position="61"/>
        <end position="82"/>
    </location>
</feature>
<dbReference type="GO" id="GO:0016829">
    <property type="term" value="F:lyase activity"/>
    <property type="evidence" value="ECO:0007669"/>
    <property type="project" value="InterPro"/>
</dbReference>
<proteinExistence type="predicted"/>
<dbReference type="PANTHER" id="PTHR35806">
    <property type="entry name" value="OXALOACETATE DECARBOXYLASE BETA CHAIN 2"/>
    <property type="match status" value="1"/>
</dbReference>
<name>X1NQ04_9ZZZZ</name>
<reference evidence="8" key="1">
    <citation type="journal article" date="2014" name="Front. Microbiol.">
        <title>High frequency of phylogenetically diverse reductive dehalogenase-homologous genes in deep subseafloor sedimentary metagenomes.</title>
        <authorList>
            <person name="Kawai M."/>
            <person name="Futagami T."/>
            <person name="Toyoda A."/>
            <person name="Takaki Y."/>
            <person name="Nishi S."/>
            <person name="Hori S."/>
            <person name="Arai W."/>
            <person name="Tsubouchi T."/>
            <person name="Morono Y."/>
            <person name="Uchiyama I."/>
            <person name="Ito T."/>
            <person name="Fujiyama A."/>
            <person name="Inagaki F."/>
            <person name="Takami H."/>
        </authorList>
    </citation>
    <scope>NUCLEOTIDE SEQUENCE</scope>
    <source>
        <strain evidence="8">Expedition CK06-06</strain>
    </source>
</reference>
<organism evidence="8">
    <name type="scientific">marine sediment metagenome</name>
    <dbReference type="NCBI Taxonomy" id="412755"/>
    <lineage>
        <taxon>unclassified sequences</taxon>
        <taxon>metagenomes</taxon>
        <taxon>ecological metagenomes</taxon>
    </lineage>
</organism>
<dbReference type="GO" id="GO:0006814">
    <property type="term" value="P:sodium ion transport"/>
    <property type="evidence" value="ECO:0007669"/>
    <property type="project" value="InterPro"/>
</dbReference>
<comment type="caution">
    <text evidence="8">The sequence shown here is derived from an EMBL/GenBank/DDBJ whole genome shotgun (WGS) entry which is preliminary data.</text>
</comment>
<evidence type="ECO:0000256" key="3">
    <source>
        <dbReference type="ARBA" id="ARBA00022692"/>
    </source>
</evidence>
<evidence type="ECO:0000313" key="8">
    <source>
        <dbReference type="EMBL" id="GAI28880.1"/>
    </source>
</evidence>
<feature type="non-terminal residue" evidence="8">
    <location>
        <position position="148"/>
    </location>
</feature>
<evidence type="ECO:0000256" key="5">
    <source>
        <dbReference type="ARBA" id="ARBA00022989"/>
    </source>
</evidence>
<dbReference type="InterPro" id="IPR005661">
    <property type="entry name" value="OadB_MmdB"/>
</dbReference>
<keyword evidence="3 7" id="KW-0812">Transmembrane</keyword>
<dbReference type="EMBL" id="BARV01023215">
    <property type="protein sequence ID" value="GAI28880.1"/>
    <property type="molecule type" value="Genomic_DNA"/>
</dbReference>
<accession>X1NQ04</accession>